<comment type="caution">
    <text evidence="8">The sequence shown here is derived from an EMBL/GenBank/DDBJ whole genome shotgun (WGS) entry which is preliminary data.</text>
</comment>
<keyword evidence="3" id="KW-0238">DNA-binding</keyword>
<reference evidence="8 9" key="1">
    <citation type="journal article" date="2023" name="Hortic Res">
        <title>Pangenome of water caltrop reveals structural variations and asymmetric subgenome divergence after allopolyploidization.</title>
        <authorList>
            <person name="Zhang X."/>
            <person name="Chen Y."/>
            <person name="Wang L."/>
            <person name="Yuan Y."/>
            <person name="Fang M."/>
            <person name="Shi L."/>
            <person name="Lu R."/>
            <person name="Comes H.P."/>
            <person name="Ma Y."/>
            <person name="Chen Y."/>
            <person name="Huang G."/>
            <person name="Zhou Y."/>
            <person name="Zheng Z."/>
            <person name="Qiu Y."/>
        </authorList>
    </citation>
    <scope>NUCLEOTIDE SEQUENCE [LARGE SCALE GENOMIC DNA]</scope>
    <source>
        <strain evidence="8">F231</strain>
    </source>
</reference>
<keyword evidence="2" id="KW-0805">Transcription regulation</keyword>
<comment type="subcellular location">
    <subcellularLocation>
        <location evidence="1">Nucleus</location>
    </subcellularLocation>
</comment>
<proteinExistence type="predicted"/>
<evidence type="ECO:0000256" key="1">
    <source>
        <dbReference type="ARBA" id="ARBA00004123"/>
    </source>
</evidence>
<feature type="region of interest" description="Disordered" evidence="6">
    <location>
        <begin position="13"/>
        <end position="35"/>
    </location>
</feature>
<evidence type="ECO:0000256" key="3">
    <source>
        <dbReference type="ARBA" id="ARBA00023125"/>
    </source>
</evidence>
<dbReference type="SUPFAM" id="SSF47459">
    <property type="entry name" value="HLH, helix-loop-helix DNA-binding domain"/>
    <property type="match status" value="1"/>
</dbReference>
<organism evidence="8 9">
    <name type="scientific">Trapa natans</name>
    <name type="common">Water chestnut</name>
    <dbReference type="NCBI Taxonomy" id="22666"/>
    <lineage>
        <taxon>Eukaryota</taxon>
        <taxon>Viridiplantae</taxon>
        <taxon>Streptophyta</taxon>
        <taxon>Embryophyta</taxon>
        <taxon>Tracheophyta</taxon>
        <taxon>Spermatophyta</taxon>
        <taxon>Magnoliopsida</taxon>
        <taxon>eudicotyledons</taxon>
        <taxon>Gunneridae</taxon>
        <taxon>Pentapetalae</taxon>
        <taxon>rosids</taxon>
        <taxon>malvids</taxon>
        <taxon>Myrtales</taxon>
        <taxon>Lythraceae</taxon>
        <taxon>Trapa</taxon>
    </lineage>
</organism>
<evidence type="ECO:0000256" key="5">
    <source>
        <dbReference type="ARBA" id="ARBA00023242"/>
    </source>
</evidence>
<dbReference type="InterPro" id="IPR011598">
    <property type="entry name" value="bHLH_dom"/>
</dbReference>
<dbReference type="SMART" id="SM00353">
    <property type="entry name" value="HLH"/>
    <property type="match status" value="1"/>
</dbReference>
<keyword evidence="9" id="KW-1185">Reference proteome</keyword>
<evidence type="ECO:0000256" key="2">
    <source>
        <dbReference type="ARBA" id="ARBA00023015"/>
    </source>
</evidence>
<protein>
    <recommendedName>
        <fullName evidence="7">BHLH domain-containing protein</fullName>
    </recommendedName>
</protein>
<dbReference type="Gene3D" id="4.10.280.10">
    <property type="entry name" value="Helix-loop-helix DNA-binding domain"/>
    <property type="match status" value="1"/>
</dbReference>
<dbReference type="PANTHER" id="PTHR16223">
    <property type="entry name" value="TRANSCRIPTION FACTOR BHLH83-RELATED"/>
    <property type="match status" value="1"/>
</dbReference>
<gene>
    <name evidence="8" type="ORF">SAY86_031630</name>
</gene>
<dbReference type="Proteomes" id="UP001346149">
    <property type="component" value="Unassembled WGS sequence"/>
</dbReference>
<dbReference type="EMBL" id="JAXQNO010000009">
    <property type="protein sequence ID" value="KAK4791217.1"/>
    <property type="molecule type" value="Genomic_DNA"/>
</dbReference>
<evidence type="ECO:0000256" key="4">
    <source>
        <dbReference type="ARBA" id="ARBA00023163"/>
    </source>
</evidence>
<dbReference type="PANTHER" id="PTHR16223:SF349">
    <property type="entry name" value="OS09G0487900 PROTEIN"/>
    <property type="match status" value="1"/>
</dbReference>
<keyword evidence="4" id="KW-0804">Transcription</keyword>
<dbReference type="GO" id="GO:0000978">
    <property type="term" value="F:RNA polymerase II cis-regulatory region sequence-specific DNA binding"/>
    <property type="evidence" value="ECO:0007669"/>
    <property type="project" value="TreeGrafter"/>
</dbReference>
<dbReference type="GO" id="GO:0005634">
    <property type="term" value="C:nucleus"/>
    <property type="evidence" value="ECO:0007669"/>
    <property type="project" value="UniProtKB-SubCell"/>
</dbReference>
<dbReference type="InterPro" id="IPR045843">
    <property type="entry name" value="IND-like"/>
</dbReference>
<evidence type="ECO:0000313" key="8">
    <source>
        <dbReference type="EMBL" id="KAK4791217.1"/>
    </source>
</evidence>
<evidence type="ECO:0000313" key="9">
    <source>
        <dbReference type="Proteomes" id="UP001346149"/>
    </source>
</evidence>
<keyword evidence="5" id="KW-0539">Nucleus</keyword>
<accession>A0AAN7LS99</accession>
<name>A0AAN7LS99_TRANT</name>
<dbReference type="FunFam" id="4.10.280.10:FF:000021">
    <property type="entry name" value="Transcription factor bHLH130 family"/>
    <property type="match status" value="1"/>
</dbReference>
<sequence>MESDLFQNHQFREAQNQQEQQQEGQTINNPGLTRYRSAPSSYFTNLLDREFFEEILRQPSSPERERILRGLMPRPRDYAGGSQPEHLGAAKFKAEILEKQLKQETQLSSYPVSASSSQNYYQSSSQAQLPNQSVEYRAASVNSMGSGSASTGLLRQSSSPAGLLLSNLNSIEVAGYGTLRGMENFGTSPREASYSPTTRFGTPINYLCAGQPCSSGHMSPIAEVGNKDSGKSVGSPEGGGFDESHENNYNYDRGYLFGSWDDSGLNALEAEEMQGSRGSPTLLARHLSLPNSSSDIERLLQIQDSVPCKIRAKRGFATHPRSIAERVRRTKISERIRKLQDLVPNMDKQTNTAEMLDSAVEYIKDLQEQLKMLSDSTSKCICSNRQRK</sequence>
<evidence type="ECO:0000256" key="6">
    <source>
        <dbReference type="SAM" id="MobiDB-lite"/>
    </source>
</evidence>
<dbReference type="InterPro" id="IPR036638">
    <property type="entry name" value="HLH_DNA-bd_sf"/>
</dbReference>
<feature type="compositionally biased region" description="Low complexity" evidence="6">
    <location>
        <begin position="13"/>
        <end position="25"/>
    </location>
</feature>
<dbReference type="PROSITE" id="PS50888">
    <property type="entry name" value="BHLH"/>
    <property type="match status" value="1"/>
</dbReference>
<evidence type="ECO:0000259" key="7">
    <source>
        <dbReference type="PROSITE" id="PS50888"/>
    </source>
</evidence>
<dbReference type="GO" id="GO:0000981">
    <property type="term" value="F:DNA-binding transcription factor activity, RNA polymerase II-specific"/>
    <property type="evidence" value="ECO:0007669"/>
    <property type="project" value="TreeGrafter"/>
</dbReference>
<feature type="region of interest" description="Disordered" evidence="6">
    <location>
        <begin position="225"/>
        <end position="245"/>
    </location>
</feature>
<dbReference type="AlphaFoldDB" id="A0AAN7LS99"/>
<dbReference type="Pfam" id="PF00010">
    <property type="entry name" value="HLH"/>
    <property type="match status" value="1"/>
</dbReference>
<feature type="domain" description="BHLH" evidence="7">
    <location>
        <begin position="316"/>
        <end position="366"/>
    </location>
</feature>
<dbReference type="GO" id="GO:0046983">
    <property type="term" value="F:protein dimerization activity"/>
    <property type="evidence" value="ECO:0007669"/>
    <property type="project" value="InterPro"/>
</dbReference>